<gene>
    <name evidence="14" type="ORF">O3P69_019955</name>
</gene>
<comment type="caution">
    <text evidence="14">The sequence shown here is derived from an EMBL/GenBank/DDBJ whole genome shotgun (WGS) entry which is preliminary data.</text>
</comment>
<feature type="domain" description="Pyridoxine 5'-phosphate oxidase dimerisation C-terminal" evidence="13">
    <location>
        <begin position="213"/>
        <end position="267"/>
    </location>
</feature>
<evidence type="ECO:0000259" key="12">
    <source>
        <dbReference type="Pfam" id="PF01243"/>
    </source>
</evidence>
<dbReference type="InterPro" id="IPR019740">
    <property type="entry name" value="Pyridox_Oxase_CS"/>
</dbReference>
<dbReference type="Proteomes" id="UP001487740">
    <property type="component" value="Unassembled WGS sequence"/>
</dbReference>
<reference evidence="14 15" key="1">
    <citation type="submission" date="2023-03" db="EMBL/GenBank/DDBJ databases">
        <title>High-quality genome of Scylla paramamosain provides insights in environmental adaptation.</title>
        <authorList>
            <person name="Zhang L."/>
        </authorList>
    </citation>
    <scope>NUCLEOTIDE SEQUENCE [LARGE SCALE GENOMIC DNA]</scope>
    <source>
        <strain evidence="14">LZ_2023a</strain>
        <tissue evidence="14">Muscle</tissue>
    </source>
</reference>
<evidence type="ECO:0000259" key="13">
    <source>
        <dbReference type="Pfam" id="PF10590"/>
    </source>
</evidence>
<keyword evidence="10" id="KW-0560">Oxidoreductase</keyword>
<evidence type="ECO:0000256" key="1">
    <source>
        <dbReference type="ARBA" id="ARBA00001917"/>
    </source>
</evidence>
<comment type="subunit">
    <text evidence="6">Homodimer.</text>
</comment>
<dbReference type="AlphaFoldDB" id="A0AAW0SJ93"/>
<evidence type="ECO:0000256" key="2">
    <source>
        <dbReference type="ARBA" id="ARBA00003691"/>
    </source>
</evidence>
<keyword evidence="11" id="KW-0664">Pyridoxine biosynthesis</keyword>
<dbReference type="Pfam" id="PF10590">
    <property type="entry name" value="PNP_phzG_C"/>
    <property type="match status" value="1"/>
</dbReference>
<dbReference type="InterPro" id="IPR011576">
    <property type="entry name" value="Pyridox_Oxase_N"/>
</dbReference>
<evidence type="ECO:0000256" key="9">
    <source>
        <dbReference type="ARBA" id="ARBA00022643"/>
    </source>
</evidence>
<evidence type="ECO:0000256" key="8">
    <source>
        <dbReference type="ARBA" id="ARBA00022630"/>
    </source>
</evidence>
<dbReference type="NCBIfam" id="NF004231">
    <property type="entry name" value="PRK05679.1"/>
    <property type="match status" value="1"/>
</dbReference>
<dbReference type="Pfam" id="PF01243">
    <property type="entry name" value="PNPOx_N"/>
    <property type="match status" value="1"/>
</dbReference>
<dbReference type="HAMAP" id="MF_01629">
    <property type="entry name" value="PdxH"/>
    <property type="match status" value="1"/>
</dbReference>
<comment type="similarity">
    <text evidence="5">Belongs to the pyridoxamine 5'-phosphate oxidase family.</text>
</comment>
<sequence length="267" mass="30607">MLRTIRSSAVLRRLTGSRMALFNEEKIIGDVVKPMSIDIGGMRKPYKGKNEAFLEEDLVAKEPFGQFKEWFDEACNTPGIIEANAMCLATATKEGKPSSRMVLLKGYGKEGFRFFTNYTSRKGQELIENPQACLCFYWEPLMRSVRVEGRVERIGEEKSTEYFHSRPRSSQIGACVSPQSQVIAGRHILLSKDKQLQEEYKDVKSVIPKPECWGGFLIVPDSIEFWQGQTNRIHDRIRFRKLGEDEILDETLTKKGENGWVYERLAP</sequence>
<evidence type="ECO:0000256" key="5">
    <source>
        <dbReference type="ARBA" id="ARBA00007301"/>
    </source>
</evidence>
<dbReference type="GO" id="GO:0004733">
    <property type="term" value="F:pyridoxamine phosphate oxidase activity"/>
    <property type="evidence" value="ECO:0007669"/>
    <property type="project" value="UniProtKB-EC"/>
</dbReference>
<evidence type="ECO:0000256" key="7">
    <source>
        <dbReference type="ARBA" id="ARBA00012801"/>
    </source>
</evidence>
<comment type="cofactor">
    <cofactor evidence="1">
        <name>FMN</name>
        <dbReference type="ChEBI" id="CHEBI:58210"/>
    </cofactor>
</comment>
<dbReference type="Gene3D" id="2.30.110.10">
    <property type="entry name" value="Electron Transport, Fmn-binding Protein, Chain A"/>
    <property type="match status" value="1"/>
</dbReference>
<dbReference type="NCBIfam" id="TIGR00558">
    <property type="entry name" value="pdxH"/>
    <property type="match status" value="1"/>
</dbReference>
<dbReference type="PROSITE" id="PS01064">
    <property type="entry name" value="PYRIDOX_OXIDASE"/>
    <property type="match status" value="1"/>
</dbReference>
<keyword evidence="15" id="KW-1185">Reference proteome</keyword>
<dbReference type="PANTHER" id="PTHR10851:SF0">
    <property type="entry name" value="PYRIDOXINE-5'-PHOSPHATE OXIDASE"/>
    <property type="match status" value="1"/>
</dbReference>
<dbReference type="InterPro" id="IPR019576">
    <property type="entry name" value="Pyridoxamine_oxidase_dimer_C"/>
</dbReference>
<evidence type="ECO:0000313" key="14">
    <source>
        <dbReference type="EMBL" id="KAK8374979.1"/>
    </source>
</evidence>
<accession>A0AAW0SJ93</accession>
<feature type="domain" description="Pyridoxamine 5'-phosphate oxidase N-terminal" evidence="12">
    <location>
        <begin position="81"/>
        <end position="189"/>
    </location>
</feature>
<dbReference type="EMBL" id="JARAKH010000160">
    <property type="protein sequence ID" value="KAK8374979.1"/>
    <property type="molecule type" value="Genomic_DNA"/>
</dbReference>
<evidence type="ECO:0000256" key="4">
    <source>
        <dbReference type="ARBA" id="ARBA00005037"/>
    </source>
</evidence>
<evidence type="ECO:0000313" key="15">
    <source>
        <dbReference type="Proteomes" id="UP001487740"/>
    </source>
</evidence>
<dbReference type="GO" id="GO:0008615">
    <property type="term" value="P:pyridoxine biosynthetic process"/>
    <property type="evidence" value="ECO:0007669"/>
    <property type="project" value="UniProtKB-KW"/>
</dbReference>
<name>A0AAW0SJ93_SCYPA</name>
<keyword evidence="8" id="KW-0285">Flavoprotein</keyword>
<evidence type="ECO:0000256" key="3">
    <source>
        <dbReference type="ARBA" id="ARBA00004738"/>
    </source>
</evidence>
<comment type="pathway">
    <text evidence="3">Cofactor metabolism; pyridoxal 5'-phosphate salvage; pyridoxal 5'-phosphate from pyridoxamine 5'-phosphate: step 1/1.</text>
</comment>
<organism evidence="14 15">
    <name type="scientific">Scylla paramamosain</name>
    <name type="common">Mud crab</name>
    <dbReference type="NCBI Taxonomy" id="85552"/>
    <lineage>
        <taxon>Eukaryota</taxon>
        <taxon>Metazoa</taxon>
        <taxon>Ecdysozoa</taxon>
        <taxon>Arthropoda</taxon>
        <taxon>Crustacea</taxon>
        <taxon>Multicrustacea</taxon>
        <taxon>Malacostraca</taxon>
        <taxon>Eumalacostraca</taxon>
        <taxon>Eucarida</taxon>
        <taxon>Decapoda</taxon>
        <taxon>Pleocyemata</taxon>
        <taxon>Brachyura</taxon>
        <taxon>Eubrachyura</taxon>
        <taxon>Portunoidea</taxon>
        <taxon>Portunidae</taxon>
        <taxon>Portuninae</taxon>
        <taxon>Scylla</taxon>
    </lineage>
</organism>
<dbReference type="FunFam" id="2.30.110.10:FF:000005">
    <property type="entry name" value="NAD(P)H-hydrate epimerase"/>
    <property type="match status" value="1"/>
</dbReference>
<dbReference type="InterPro" id="IPR000659">
    <property type="entry name" value="Pyridox_Oxase"/>
</dbReference>
<evidence type="ECO:0000256" key="6">
    <source>
        <dbReference type="ARBA" id="ARBA00011738"/>
    </source>
</evidence>
<comment type="function">
    <text evidence="2">Catalyzes the oxidation of either pyridoxine 5'-phosphate (PNP) or pyridoxamine 5'-phosphate (PMP) into pyridoxal 5'-phosphate (PLP).</text>
</comment>
<dbReference type="SUPFAM" id="SSF50475">
    <property type="entry name" value="FMN-binding split barrel"/>
    <property type="match status" value="1"/>
</dbReference>
<evidence type="ECO:0000256" key="11">
    <source>
        <dbReference type="ARBA" id="ARBA00023096"/>
    </source>
</evidence>
<dbReference type="InterPro" id="IPR012349">
    <property type="entry name" value="Split_barrel_FMN-bd"/>
</dbReference>
<proteinExistence type="inferred from homology"/>
<dbReference type="PANTHER" id="PTHR10851">
    <property type="entry name" value="PYRIDOXINE-5-PHOSPHATE OXIDASE"/>
    <property type="match status" value="1"/>
</dbReference>
<keyword evidence="9" id="KW-0288">FMN</keyword>
<comment type="pathway">
    <text evidence="4">Cofactor metabolism; pyridoxal 5'-phosphate salvage; pyridoxal 5'-phosphate from pyridoxine 5'-phosphate: step 1/1.</text>
</comment>
<dbReference type="EC" id="1.4.3.5" evidence="7"/>
<evidence type="ECO:0000256" key="10">
    <source>
        <dbReference type="ARBA" id="ARBA00023002"/>
    </source>
</evidence>
<protein>
    <recommendedName>
        <fullName evidence="7">pyridoxal 5'-phosphate synthase</fullName>
        <ecNumber evidence="7">1.4.3.5</ecNumber>
    </recommendedName>
</protein>
<dbReference type="GO" id="GO:0010181">
    <property type="term" value="F:FMN binding"/>
    <property type="evidence" value="ECO:0007669"/>
    <property type="project" value="InterPro"/>
</dbReference>